<proteinExistence type="predicted"/>
<feature type="non-terminal residue" evidence="1">
    <location>
        <position position="89"/>
    </location>
</feature>
<reference evidence="1" key="1">
    <citation type="submission" date="2021-06" db="EMBL/GenBank/DDBJ databases">
        <authorList>
            <person name="Kallberg Y."/>
            <person name="Tangrot J."/>
            <person name="Rosling A."/>
        </authorList>
    </citation>
    <scope>NUCLEOTIDE SEQUENCE</scope>
    <source>
        <strain evidence="1">IN212</strain>
    </source>
</reference>
<gene>
    <name evidence="1" type="ORF">RFULGI_LOCUS10849</name>
</gene>
<comment type="caution">
    <text evidence="1">The sequence shown here is derived from an EMBL/GenBank/DDBJ whole genome shotgun (WGS) entry which is preliminary data.</text>
</comment>
<keyword evidence="2" id="KW-1185">Reference proteome</keyword>
<dbReference type="OrthoDB" id="10503866at2759"/>
<name>A0A9N9N8N3_9GLOM</name>
<dbReference type="Proteomes" id="UP000789396">
    <property type="component" value="Unassembled WGS sequence"/>
</dbReference>
<sequence>MKCKRNSENKEKSLKPFWDNYCKTISIDSWLPNDPNIIEECNPNYLESETHASSWFKIIEERILYEKDILFLKDIELEKIKVKKTSNDS</sequence>
<evidence type="ECO:0000313" key="1">
    <source>
        <dbReference type="EMBL" id="CAG8711068.1"/>
    </source>
</evidence>
<dbReference type="EMBL" id="CAJVPZ010022289">
    <property type="protein sequence ID" value="CAG8711068.1"/>
    <property type="molecule type" value="Genomic_DNA"/>
</dbReference>
<accession>A0A9N9N8N3</accession>
<dbReference type="AlphaFoldDB" id="A0A9N9N8N3"/>
<protein>
    <submittedName>
        <fullName evidence="1">8984_t:CDS:1</fullName>
    </submittedName>
</protein>
<evidence type="ECO:0000313" key="2">
    <source>
        <dbReference type="Proteomes" id="UP000789396"/>
    </source>
</evidence>
<organism evidence="1 2">
    <name type="scientific">Racocetra fulgida</name>
    <dbReference type="NCBI Taxonomy" id="60492"/>
    <lineage>
        <taxon>Eukaryota</taxon>
        <taxon>Fungi</taxon>
        <taxon>Fungi incertae sedis</taxon>
        <taxon>Mucoromycota</taxon>
        <taxon>Glomeromycotina</taxon>
        <taxon>Glomeromycetes</taxon>
        <taxon>Diversisporales</taxon>
        <taxon>Gigasporaceae</taxon>
        <taxon>Racocetra</taxon>
    </lineage>
</organism>